<name>A0A2S2E543_9ALTE</name>
<dbReference type="RefSeq" id="WP_109340320.1">
    <property type="nucleotide sequence ID" value="NZ_CP029347.1"/>
</dbReference>
<organism evidence="1 2">
    <name type="scientific">Saliniradius amylolyticus</name>
    <dbReference type="NCBI Taxonomy" id="2183582"/>
    <lineage>
        <taxon>Bacteria</taxon>
        <taxon>Pseudomonadati</taxon>
        <taxon>Pseudomonadota</taxon>
        <taxon>Gammaproteobacteria</taxon>
        <taxon>Alteromonadales</taxon>
        <taxon>Alteromonadaceae</taxon>
        <taxon>Saliniradius</taxon>
    </lineage>
</organism>
<evidence type="ECO:0000313" key="2">
    <source>
        <dbReference type="Proteomes" id="UP000245728"/>
    </source>
</evidence>
<dbReference type="EMBL" id="CP029347">
    <property type="protein sequence ID" value="AWL12776.1"/>
    <property type="molecule type" value="Genomic_DNA"/>
</dbReference>
<reference evidence="1 2" key="1">
    <citation type="submission" date="2018-05" db="EMBL/GenBank/DDBJ databases">
        <title>Salinimonas sp. HMF8227 Genome sequencing and assembly.</title>
        <authorList>
            <person name="Kang H."/>
            <person name="Kang J."/>
            <person name="Cha I."/>
            <person name="Kim H."/>
            <person name="Joh K."/>
        </authorList>
    </citation>
    <scope>NUCLEOTIDE SEQUENCE [LARGE SCALE GENOMIC DNA]</scope>
    <source>
        <strain evidence="1 2">HMF8227</strain>
    </source>
</reference>
<keyword evidence="2" id="KW-1185">Reference proteome</keyword>
<sequence>MAQPTLMQLHQQAHGTLIETRWIVDGLMALAGATDDELEALTGAQLMGLLKPVSDNLNRALTTLDTPTGGHHHA</sequence>
<protein>
    <submittedName>
        <fullName evidence="1">Uncharacterized protein</fullName>
    </submittedName>
</protein>
<dbReference type="KEGG" id="salh:HMF8227_02324"/>
<dbReference type="AlphaFoldDB" id="A0A2S2E543"/>
<accession>A0A2S2E543</accession>
<proteinExistence type="predicted"/>
<evidence type="ECO:0000313" key="1">
    <source>
        <dbReference type="EMBL" id="AWL12776.1"/>
    </source>
</evidence>
<gene>
    <name evidence="1" type="ORF">HMF8227_02324</name>
</gene>
<dbReference type="Proteomes" id="UP000245728">
    <property type="component" value="Chromosome"/>
</dbReference>